<evidence type="ECO:0000256" key="3">
    <source>
        <dbReference type="ARBA" id="ARBA00022989"/>
    </source>
</evidence>
<feature type="transmembrane region" description="Helical" evidence="5">
    <location>
        <begin position="204"/>
        <end position="237"/>
    </location>
</feature>
<keyword evidence="3 5" id="KW-1133">Transmembrane helix</keyword>
<keyword evidence="2 5" id="KW-0812">Transmembrane</keyword>
<dbReference type="GeneID" id="34618487"/>
<dbReference type="PANTHER" id="PTHR19317:SF0">
    <property type="entry name" value="PRENYLATED RAB ACCEPTOR PROTEIN 1"/>
    <property type="match status" value="1"/>
</dbReference>
<evidence type="ECO:0000256" key="5">
    <source>
        <dbReference type="RuleBase" id="RU363107"/>
    </source>
</evidence>
<feature type="transmembrane region" description="Helical" evidence="5">
    <location>
        <begin position="175"/>
        <end position="192"/>
    </location>
</feature>
<comment type="subcellular location">
    <subcellularLocation>
        <location evidence="1 5">Membrane</location>
        <topology evidence="1 5">Multi-pass membrane protein</topology>
    </subcellularLocation>
</comment>
<accession>A0A6P6S1R7</accession>
<dbReference type="GO" id="GO:0016020">
    <property type="term" value="C:membrane"/>
    <property type="evidence" value="ECO:0007669"/>
    <property type="project" value="UniProtKB-SubCell"/>
</dbReference>
<evidence type="ECO:0000256" key="6">
    <source>
        <dbReference type="SAM" id="MobiDB-lite"/>
    </source>
</evidence>
<feature type="compositionally biased region" description="Low complexity" evidence="6">
    <location>
        <begin position="61"/>
        <end position="70"/>
    </location>
</feature>
<dbReference type="GO" id="GO:0005794">
    <property type="term" value="C:Golgi apparatus"/>
    <property type="evidence" value="ECO:0007669"/>
    <property type="project" value="TreeGrafter"/>
</dbReference>
<dbReference type="OrthoDB" id="63113at2759"/>
<feature type="region of interest" description="Disordered" evidence="6">
    <location>
        <begin position="35"/>
        <end position="75"/>
    </location>
</feature>
<keyword evidence="7" id="KW-1185">Reference proteome</keyword>
<feature type="transmembrane region" description="Helical" evidence="5">
    <location>
        <begin position="151"/>
        <end position="169"/>
    </location>
</feature>
<evidence type="ECO:0000313" key="8">
    <source>
        <dbReference type="RefSeq" id="XP_026193607.1"/>
    </source>
</evidence>
<sequence length="263" mass="27084">MMLDTAGGAAGGDQLSASVIDDFYASDAPDQHVFSGPVSPSASFNNEAVTQSHPPDELTHATHPAASPATVSLGGNTPDSVGLGGSLDGNKIPGGAKFAVSQIHGVYLALHRSVLSRCAPWSEFAMTSSFQRPGTGAAAVDRMERNMRYFATNYLCICGALGGVCALLNPSVLFLSALCGALCAFASFKGEVQIGDTTLSKRSFQTAVCACGACLLFLFAGNAVLTLLFVCCLIVAIHSALHKGVSYQTIAQKNAPPHADLGV</sequence>
<name>A0A6P6S1R7_9EIME</name>
<keyword evidence="4 5" id="KW-0472">Membrane</keyword>
<proteinExistence type="inferred from homology"/>
<dbReference type="InterPro" id="IPR004895">
    <property type="entry name" value="Prenylated_rab_accept_PRA1"/>
</dbReference>
<comment type="similarity">
    <text evidence="5">Belongs to the PRA1 family.</text>
</comment>
<feature type="compositionally biased region" description="Polar residues" evidence="6">
    <location>
        <begin position="38"/>
        <end position="53"/>
    </location>
</feature>
<evidence type="ECO:0000313" key="7">
    <source>
        <dbReference type="Proteomes" id="UP000515125"/>
    </source>
</evidence>
<dbReference type="RefSeq" id="XP_026193607.1">
    <property type="nucleotide sequence ID" value="XM_026337822.1"/>
</dbReference>
<protein>
    <recommendedName>
        <fullName evidence="5">PRA1 family protein</fullName>
    </recommendedName>
</protein>
<dbReference type="Proteomes" id="UP000515125">
    <property type="component" value="Unplaced"/>
</dbReference>
<evidence type="ECO:0000256" key="1">
    <source>
        <dbReference type="ARBA" id="ARBA00004141"/>
    </source>
</evidence>
<dbReference type="AlphaFoldDB" id="A0A6P6S1R7"/>
<evidence type="ECO:0000256" key="2">
    <source>
        <dbReference type="ARBA" id="ARBA00022692"/>
    </source>
</evidence>
<evidence type="ECO:0000256" key="4">
    <source>
        <dbReference type="ARBA" id="ARBA00023136"/>
    </source>
</evidence>
<organism evidence="7 8">
    <name type="scientific">Cyclospora cayetanensis</name>
    <dbReference type="NCBI Taxonomy" id="88456"/>
    <lineage>
        <taxon>Eukaryota</taxon>
        <taxon>Sar</taxon>
        <taxon>Alveolata</taxon>
        <taxon>Apicomplexa</taxon>
        <taxon>Conoidasida</taxon>
        <taxon>Coccidia</taxon>
        <taxon>Eucoccidiorida</taxon>
        <taxon>Eimeriorina</taxon>
        <taxon>Eimeriidae</taxon>
        <taxon>Cyclospora</taxon>
    </lineage>
</organism>
<reference evidence="8" key="1">
    <citation type="submission" date="2025-08" db="UniProtKB">
        <authorList>
            <consortium name="RefSeq"/>
        </authorList>
    </citation>
    <scope>IDENTIFICATION</scope>
</reference>
<gene>
    <name evidence="8" type="primary">LOC34618487</name>
</gene>
<dbReference type="PANTHER" id="PTHR19317">
    <property type="entry name" value="PRENYLATED RAB ACCEPTOR 1-RELATED"/>
    <property type="match status" value="1"/>
</dbReference>
<dbReference type="Pfam" id="PF03208">
    <property type="entry name" value="PRA1"/>
    <property type="match status" value="1"/>
</dbReference>